<dbReference type="AlphaFoldDB" id="A0AA38WW67"/>
<keyword evidence="3" id="KW-0256">Endoplasmic reticulum</keyword>
<comment type="caution">
    <text evidence="5">The sequence shown here is derived from an EMBL/GenBank/DDBJ whole genome shotgun (WGS) entry which is preliminary data.</text>
</comment>
<keyword evidence="2" id="KW-0802">TPR repeat</keyword>
<dbReference type="SUPFAM" id="SSF48452">
    <property type="entry name" value="TPR-like"/>
    <property type="match status" value="1"/>
</dbReference>
<dbReference type="InterPro" id="IPR039856">
    <property type="entry name" value="EMC2-like"/>
</dbReference>
<accession>A0AA38WW67</accession>
<dbReference type="InterPro" id="IPR011990">
    <property type="entry name" value="TPR-like_helical_dom_sf"/>
</dbReference>
<evidence type="ECO:0000256" key="1">
    <source>
        <dbReference type="ARBA" id="ARBA00022737"/>
    </source>
</evidence>
<feature type="domain" description="EMC2 TPR-like" evidence="4">
    <location>
        <begin position="112"/>
        <end position="202"/>
    </location>
</feature>
<evidence type="ECO:0000259" key="4">
    <source>
        <dbReference type="Pfam" id="PF22890"/>
    </source>
</evidence>
<comment type="function">
    <text evidence="3">Part of the endoplasmic reticulum membrane protein complex (EMC) that enables the energy-independent insertion into endoplasmic reticulum membranes of newly synthesized membrane proteins.</text>
</comment>
<evidence type="ECO:0000256" key="2">
    <source>
        <dbReference type="ARBA" id="ARBA00022803"/>
    </source>
</evidence>
<protein>
    <recommendedName>
        <fullName evidence="3">ER membrane protein complex subunit 2</fullName>
    </recommendedName>
</protein>
<dbReference type="InterPro" id="IPR055217">
    <property type="entry name" value="TPR_EMC2"/>
</dbReference>
<evidence type="ECO:0000256" key="3">
    <source>
        <dbReference type="RuleBase" id="RU367091"/>
    </source>
</evidence>
<keyword evidence="3" id="KW-0472">Membrane</keyword>
<comment type="similarity">
    <text evidence="3">Belongs to the EMC2 family.</text>
</comment>
<dbReference type="Proteomes" id="UP001172673">
    <property type="component" value="Unassembled WGS sequence"/>
</dbReference>
<dbReference type="EMBL" id="JAPDRK010000027">
    <property type="protein sequence ID" value="KAJ9602263.1"/>
    <property type="molecule type" value="Genomic_DNA"/>
</dbReference>
<proteinExistence type="inferred from homology"/>
<organism evidence="5 6">
    <name type="scientific">Cladophialophora chaetospira</name>
    <dbReference type="NCBI Taxonomy" id="386627"/>
    <lineage>
        <taxon>Eukaryota</taxon>
        <taxon>Fungi</taxon>
        <taxon>Dikarya</taxon>
        <taxon>Ascomycota</taxon>
        <taxon>Pezizomycotina</taxon>
        <taxon>Eurotiomycetes</taxon>
        <taxon>Chaetothyriomycetidae</taxon>
        <taxon>Chaetothyriales</taxon>
        <taxon>Herpotrichiellaceae</taxon>
        <taxon>Cladophialophora</taxon>
    </lineage>
</organism>
<keyword evidence="6" id="KW-1185">Reference proteome</keyword>
<reference evidence="5" key="1">
    <citation type="submission" date="2022-10" db="EMBL/GenBank/DDBJ databases">
        <title>Culturing micro-colonial fungi from biological soil crusts in the Mojave desert and describing Neophaeococcomyces mojavensis, and introducing the new genera and species Taxawa tesnikishii.</title>
        <authorList>
            <person name="Kurbessoian T."/>
            <person name="Stajich J.E."/>
        </authorList>
    </citation>
    <scope>NUCLEOTIDE SEQUENCE</scope>
    <source>
        <strain evidence="5">TK_41</strain>
    </source>
</reference>
<sequence>MAAVTIQGHASDSGSALQIAQGALSVLAKSSSVSTTFPASMFNTTDSAELWDDLEQLLYACLRTGDDKSAFLCVEKLSERFGSTNERVMALRGLYQEATAPDESAGRKILEEYAKILMENPMNVPIHKRRIALMKSLGRPQDAITDLVQFVDSFPTDMEAWCELSDLYHSQGCISQAIFCLEEATIIAPNAWNLHARLGELEYLASQSSTEGADSQTRLSQAIQRFSRSIELCDDYLRGFYGLKLASDKLLQTSTTSKVNSGSIVPPEKLQKLSQLAASKLQAIIKDRTARRSSGTASPEVIAAQELLNRSKG</sequence>
<dbReference type="PANTHER" id="PTHR12760">
    <property type="entry name" value="TETRATRICOPEPTIDE REPEAT PROTEIN"/>
    <property type="match status" value="1"/>
</dbReference>
<keyword evidence="1" id="KW-0677">Repeat</keyword>
<dbReference type="Gene3D" id="1.25.40.10">
    <property type="entry name" value="Tetratricopeptide repeat domain"/>
    <property type="match status" value="1"/>
</dbReference>
<dbReference type="Pfam" id="PF22890">
    <property type="entry name" value="TPR_EMC2"/>
    <property type="match status" value="1"/>
</dbReference>
<comment type="subunit">
    <text evidence="3">Component of the ER membrane protein complex (EMC).</text>
</comment>
<dbReference type="GO" id="GO:0072546">
    <property type="term" value="C:EMC complex"/>
    <property type="evidence" value="ECO:0007669"/>
    <property type="project" value="UniProtKB-UniRule"/>
</dbReference>
<evidence type="ECO:0000313" key="6">
    <source>
        <dbReference type="Proteomes" id="UP001172673"/>
    </source>
</evidence>
<gene>
    <name evidence="5" type="primary">oca3</name>
    <name evidence="5" type="ORF">H2200_013118</name>
</gene>
<name>A0AA38WW67_9EURO</name>
<comment type="subcellular location">
    <subcellularLocation>
        <location evidence="3">Endoplasmic reticulum membrane</location>
        <topology evidence="3">Peripheral membrane protein</topology>
        <orientation evidence="3">Cytoplasmic side</orientation>
    </subcellularLocation>
</comment>
<evidence type="ECO:0000313" key="5">
    <source>
        <dbReference type="EMBL" id="KAJ9602263.1"/>
    </source>
</evidence>